<name>A0A4D7CS06_9ENTE</name>
<accession>A0A4D7CS06</accession>
<dbReference type="Pfam" id="PF03123">
    <property type="entry name" value="CAT_RBD"/>
    <property type="match status" value="1"/>
</dbReference>
<dbReference type="InterPro" id="IPR011608">
    <property type="entry name" value="PRD"/>
</dbReference>
<dbReference type="GO" id="GO:0003723">
    <property type="term" value="F:RNA binding"/>
    <property type="evidence" value="ECO:0007669"/>
    <property type="project" value="InterPro"/>
</dbReference>
<dbReference type="KEGG" id="vao:FA707_01070"/>
<keyword evidence="2" id="KW-1185">Reference proteome</keyword>
<dbReference type="Proteomes" id="UP000298615">
    <property type="component" value="Chromosome"/>
</dbReference>
<dbReference type="InterPro" id="IPR004341">
    <property type="entry name" value="CAT_RNA-bd_dom"/>
</dbReference>
<dbReference type="Pfam" id="PF00874">
    <property type="entry name" value="PRD"/>
    <property type="match status" value="2"/>
</dbReference>
<dbReference type="SMART" id="SM01061">
    <property type="entry name" value="CAT_RBD"/>
    <property type="match status" value="1"/>
</dbReference>
<dbReference type="InterPro" id="IPR036634">
    <property type="entry name" value="PRD_sf"/>
</dbReference>
<sequence length="283" mass="32879">MKVVKVFNQNAVLVNDEGQDKIVTGKGIGFARKRHDLIKPDEVERIYVNDESKSKMMQLLEHIQPEYFIVSEEIISEAEKTLNLNMNEHVHLVLADHIAFAVERMKSGIVMQNKLLNEIQIMYPDEFRMAEWAVRHLKKRFDLEFPLDEAAYIALHFHSAINGKSNTSKSLREVTIVSEMIELIGERLAIDFSQMANSLDYSRLVLHLRYAIERVYQGKLHSMDQDVLAIIKTKYLESYQIACEVTETIMNYYNIIIPNEEIGYLTLHVERLKNQVPTSDHKN</sequence>
<proteinExistence type="predicted"/>
<reference evidence="1 2" key="1">
    <citation type="submission" date="2019-04" db="EMBL/GenBank/DDBJ databases">
        <title>Vagococcus sp. nov., isolated from faeces of yaks (Bos grunniens).</title>
        <authorList>
            <person name="Ge Y."/>
        </authorList>
    </citation>
    <scope>NUCLEOTIDE SEQUENCE [LARGE SCALE GENOMIC DNA]</scope>
    <source>
        <strain evidence="1 2">MN-17</strain>
    </source>
</reference>
<dbReference type="OrthoDB" id="9813552at2"/>
<protein>
    <submittedName>
        <fullName evidence="1">PRD domain-containing protein</fullName>
    </submittedName>
</protein>
<organism evidence="1 2">
    <name type="scientific">Vagococcus zengguangii</name>
    <dbReference type="NCBI Taxonomy" id="2571750"/>
    <lineage>
        <taxon>Bacteria</taxon>
        <taxon>Bacillati</taxon>
        <taxon>Bacillota</taxon>
        <taxon>Bacilli</taxon>
        <taxon>Lactobacillales</taxon>
        <taxon>Enterococcaceae</taxon>
        <taxon>Vagococcus</taxon>
    </lineage>
</organism>
<dbReference type="PROSITE" id="PS51372">
    <property type="entry name" value="PRD_2"/>
    <property type="match status" value="2"/>
</dbReference>
<dbReference type="Gene3D" id="2.30.24.10">
    <property type="entry name" value="CAT RNA-binding domain"/>
    <property type="match status" value="1"/>
</dbReference>
<evidence type="ECO:0000313" key="2">
    <source>
        <dbReference type="Proteomes" id="UP000298615"/>
    </source>
</evidence>
<dbReference type="SUPFAM" id="SSF63520">
    <property type="entry name" value="PTS-regulatory domain, PRD"/>
    <property type="match status" value="2"/>
</dbReference>
<dbReference type="InterPro" id="IPR036650">
    <property type="entry name" value="CAT_RNA-bd_dom_sf"/>
</dbReference>
<dbReference type="AlphaFoldDB" id="A0A4D7CS06"/>
<dbReference type="PANTHER" id="PTHR30185">
    <property type="entry name" value="CRYPTIC BETA-GLUCOSIDE BGL OPERON ANTITERMINATOR"/>
    <property type="match status" value="1"/>
</dbReference>
<dbReference type="Gene3D" id="1.10.1790.10">
    <property type="entry name" value="PRD domain"/>
    <property type="match status" value="2"/>
</dbReference>
<dbReference type="InterPro" id="IPR050661">
    <property type="entry name" value="BglG_antiterminators"/>
</dbReference>
<dbReference type="PANTHER" id="PTHR30185:SF15">
    <property type="entry name" value="CRYPTIC BETA-GLUCOSIDE BGL OPERON ANTITERMINATOR"/>
    <property type="match status" value="1"/>
</dbReference>
<dbReference type="RefSeq" id="WP_136952490.1">
    <property type="nucleotide sequence ID" value="NZ_CP039712.1"/>
</dbReference>
<dbReference type="EMBL" id="CP039712">
    <property type="protein sequence ID" value="QCI85644.1"/>
    <property type="molecule type" value="Genomic_DNA"/>
</dbReference>
<dbReference type="GO" id="GO:0006355">
    <property type="term" value="P:regulation of DNA-templated transcription"/>
    <property type="evidence" value="ECO:0007669"/>
    <property type="project" value="InterPro"/>
</dbReference>
<gene>
    <name evidence="1" type="ORF">FA707_01070</name>
</gene>
<dbReference type="SUPFAM" id="SSF50151">
    <property type="entry name" value="SacY-like RNA-binding domain"/>
    <property type="match status" value="1"/>
</dbReference>
<evidence type="ECO:0000313" key="1">
    <source>
        <dbReference type="EMBL" id="QCI85644.1"/>
    </source>
</evidence>